<dbReference type="EMBL" id="BEZZ01002002">
    <property type="protein sequence ID" value="GCC20887.1"/>
    <property type="molecule type" value="Genomic_DNA"/>
</dbReference>
<feature type="compositionally biased region" description="Polar residues" evidence="1">
    <location>
        <begin position="206"/>
        <end position="218"/>
    </location>
</feature>
<evidence type="ECO:0000313" key="3">
    <source>
        <dbReference type="Proteomes" id="UP000287033"/>
    </source>
</evidence>
<feature type="compositionally biased region" description="Polar residues" evidence="1">
    <location>
        <begin position="301"/>
        <end position="314"/>
    </location>
</feature>
<organism evidence="2 3">
    <name type="scientific">Chiloscyllium punctatum</name>
    <name type="common">Brownbanded bambooshark</name>
    <name type="synonym">Hemiscyllium punctatum</name>
    <dbReference type="NCBI Taxonomy" id="137246"/>
    <lineage>
        <taxon>Eukaryota</taxon>
        <taxon>Metazoa</taxon>
        <taxon>Chordata</taxon>
        <taxon>Craniata</taxon>
        <taxon>Vertebrata</taxon>
        <taxon>Chondrichthyes</taxon>
        <taxon>Elasmobranchii</taxon>
        <taxon>Galeomorphii</taxon>
        <taxon>Galeoidea</taxon>
        <taxon>Orectolobiformes</taxon>
        <taxon>Hemiscylliidae</taxon>
        <taxon>Chiloscyllium</taxon>
    </lineage>
</organism>
<gene>
    <name evidence="2" type="ORF">chiPu_0019457</name>
</gene>
<feature type="region of interest" description="Disordered" evidence="1">
    <location>
        <begin position="181"/>
        <end position="614"/>
    </location>
</feature>
<feature type="compositionally biased region" description="Basic and acidic residues" evidence="1">
    <location>
        <begin position="401"/>
        <end position="416"/>
    </location>
</feature>
<evidence type="ECO:0000313" key="2">
    <source>
        <dbReference type="EMBL" id="GCC20887.1"/>
    </source>
</evidence>
<sequence>MLPGDLLVFANHKRTFANQDRFGKEEESSDKLDSRNYRDNRLINHIEIFGTVWKGDRARRLKSVTFDLPGFADQKLTHCPEAGFKREGGGAGGAVTLKHLVKGGKSKVKEKSLLRSFPSQVQSSESRKRLGMTLFSIDSKAVSHRPSVNVWMVKFILHPTKLAKVHPDEAARVKGLLRMKKQRTTKKTEWKETCKKGNSTRKAPICQSTGTTVDSQQARLPKTPKQCPLMPSQQKAFCPAHPSTGPGMKDRDQGGHESSIPGLEITSRVLLPIPPVTDTKNHKRPQSTKTPGAQRPGRSVGTVQTPNKQETTLPAKTHKAPRLVTSSSDRPPSTVFQVSVEDNEDRETLGRLISPNALTCPLQGPSGDSNHKDVEIPGAPPKGQALGMKPSEDEGANTSSRRQETTETFGWEKDHQPPPCGQSRDQDVTAKGQCPRRNPWSTVEMAEDKMGGQGKAGDDNSPSKSTSSISAASSGLGQEQGPPAAAVFSEEAVPHDEGESSEIGAAKSAAEVNQQLHPTEQPPSLTTSSTATGLRIQDHVHGGNVMAESQNRHGTNTSPTSWGANGSEEQDSNVLIFGYKNPDEGTTIREQGPRESSLLPTDNPVPLDGAGSEALQRRKIRLVIPERPSSGSNNTISRKIR</sequence>
<feature type="compositionally biased region" description="Polar residues" evidence="1">
    <location>
        <begin position="324"/>
        <end position="337"/>
    </location>
</feature>
<feature type="compositionally biased region" description="Polar residues" evidence="1">
    <location>
        <begin position="511"/>
        <end position="532"/>
    </location>
</feature>
<protein>
    <submittedName>
        <fullName evidence="2">Uncharacterized protein</fullName>
    </submittedName>
</protein>
<feature type="compositionally biased region" description="Basic and acidic residues" evidence="1">
    <location>
        <begin position="186"/>
        <end position="195"/>
    </location>
</feature>
<proteinExistence type="predicted"/>
<evidence type="ECO:0000256" key="1">
    <source>
        <dbReference type="SAM" id="MobiDB-lite"/>
    </source>
</evidence>
<accession>A0A401RRX3</accession>
<comment type="caution">
    <text evidence="2">The sequence shown here is derived from an EMBL/GenBank/DDBJ whole genome shotgun (WGS) entry which is preliminary data.</text>
</comment>
<feature type="compositionally biased region" description="Basic and acidic residues" evidence="1">
    <location>
        <begin position="581"/>
        <end position="593"/>
    </location>
</feature>
<dbReference type="Proteomes" id="UP000287033">
    <property type="component" value="Unassembled WGS sequence"/>
</dbReference>
<dbReference type="AlphaFoldDB" id="A0A401RRX3"/>
<feature type="compositionally biased region" description="Low complexity" evidence="1">
    <location>
        <begin position="462"/>
        <end position="474"/>
    </location>
</feature>
<feature type="compositionally biased region" description="Polar residues" evidence="1">
    <location>
        <begin position="547"/>
        <end position="564"/>
    </location>
</feature>
<keyword evidence="3" id="KW-1185">Reference proteome</keyword>
<name>A0A401RRX3_CHIPU</name>
<reference evidence="2 3" key="1">
    <citation type="journal article" date="2018" name="Nat. Ecol. Evol.">
        <title>Shark genomes provide insights into elasmobranch evolution and the origin of vertebrates.</title>
        <authorList>
            <person name="Hara Y"/>
            <person name="Yamaguchi K"/>
            <person name="Onimaru K"/>
            <person name="Kadota M"/>
            <person name="Koyanagi M"/>
            <person name="Keeley SD"/>
            <person name="Tatsumi K"/>
            <person name="Tanaka K"/>
            <person name="Motone F"/>
            <person name="Kageyama Y"/>
            <person name="Nozu R"/>
            <person name="Adachi N"/>
            <person name="Nishimura O"/>
            <person name="Nakagawa R"/>
            <person name="Tanegashima C"/>
            <person name="Kiyatake I"/>
            <person name="Matsumoto R"/>
            <person name="Murakumo K"/>
            <person name="Nishida K"/>
            <person name="Terakita A"/>
            <person name="Kuratani S"/>
            <person name="Sato K"/>
            <person name="Hyodo S Kuraku.S."/>
        </authorList>
    </citation>
    <scope>NUCLEOTIDE SEQUENCE [LARGE SCALE GENOMIC DNA]</scope>
</reference>